<reference evidence="1" key="1">
    <citation type="submission" date="2023-09" db="UniProtKB">
        <authorList>
            <consortium name="Ensembl"/>
        </authorList>
    </citation>
    <scope>IDENTIFICATION</scope>
</reference>
<proteinExistence type="predicted"/>
<organism evidence="1">
    <name type="scientific">Castor canadensis</name>
    <name type="common">American beaver</name>
    <dbReference type="NCBI Taxonomy" id="51338"/>
    <lineage>
        <taxon>Eukaryota</taxon>
        <taxon>Metazoa</taxon>
        <taxon>Chordata</taxon>
        <taxon>Craniata</taxon>
        <taxon>Vertebrata</taxon>
        <taxon>Euteleostomi</taxon>
        <taxon>Mammalia</taxon>
        <taxon>Eutheria</taxon>
        <taxon>Euarchontoglires</taxon>
        <taxon>Glires</taxon>
        <taxon>Rodentia</taxon>
        <taxon>Castorimorpha</taxon>
        <taxon>Castoridae</taxon>
        <taxon>Castor</taxon>
    </lineage>
</organism>
<sequence>MATTKKEGVALSEAMSLAGDEWELSKENVQPLRHGRIMSTLQGALAQQESACNTALQQQKRWVDLSPTLRMITFRSSSWLHKIPLCIDTTFS</sequence>
<dbReference type="Ensembl" id="ENSCCNT00000037900.1">
    <property type="protein sequence ID" value="ENSCCNP00000030051.1"/>
    <property type="gene ID" value="ENSCCNG00000028813.1"/>
</dbReference>
<protein>
    <submittedName>
        <fullName evidence="1">Uncharacterized protein</fullName>
    </submittedName>
</protein>
<accession>A0A8C0XXD1</accession>
<name>A0A8C0XXD1_CASCN</name>
<evidence type="ECO:0000313" key="1">
    <source>
        <dbReference type="Ensembl" id="ENSCCNP00000030051.1"/>
    </source>
</evidence>
<dbReference type="AlphaFoldDB" id="A0A8C0XXD1"/>
<dbReference type="Gene3D" id="1.25.40.430">
    <property type="match status" value="1"/>
</dbReference>